<dbReference type="NCBIfam" id="TIGR01685">
    <property type="entry name" value="MDP-1"/>
    <property type="match status" value="1"/>
</dbReference>
<keyword evidence="3" id="KW-1185">Reference proteome</keyword>
<dbReference type="SUPFAM" id="SSF56784">
    <property type="entry name" value="HAD-like"/>
    <property type="match status" value="1"/>
</dbReference>
<dbReference type="Pfam" id="PF12689">
    <property type="entry name" value="Acid_PPase"/>
    <property type="match status" value="1"/>
</dbReference>
<organism evidence="2 3">
    <name type="scientific">Hypsibius exemplaris</name>
    <name type="common">Freshwater tardigrade</name>
    <dbReference type="NCBI Taxonomy" id="2072580"/>
    <lineage>
        <taxon>Eukaryota</taxon>
        <taxon>Metazoa</taxon>
        <taxon>Ecdysozoa</taxon>
        <taxon>Tardigrada</taxon>
        <taxon>Eutardigrada</taxon>
        <taxon>Parachela</taxon>
        <taxon>Hypsibioidea</taxon>
        <taxon>Hypsibiidae</taxon>
        <taxon>Hypsibius</taxon>
    </lineage>
</organism>
<evidence type="ECO:0000259" key="1">
    <source>
        <dbReference type="Pfam" id="PF15059"/>
    </source>
</evidence>
<dbReference type="GO" id="GO:0003993">
    <property type="term" value="F:acid phosphatase activity"/>
    <property type="evidence" value="ECO:0007669"/>
    <property type="project" value="TreeGrafter"/>
</dbReference>
<proteinExistence type="predicted"/>
<dbReference type="OrthoDB" id="2865258at2759"/>
<protein>
    <submittedName>
        <fullName evidence="2">Magnesium-dependent phosphatase 1</fullName>
    </submittedName>
</protein>
<gene>
    <name evidence="2" type="ORF">BV898_17960</name>
</gene>
<dbReference type="EMBL" id="MTYJ01000328">
    <property type="protein sequence ID" value="OWA53535.1"/>
    <property type="molecule type" value="Genomic_DNA"/>
</dbReference>
<evidence type="ECO:0000313" key="2">
    <source>
        <dbReference type="EMBL" id="OWA53535.1"/>
    </source>
</evidence>
<dbReference type="Proteomes" id="UP000192578">
    <property type="component" value="Unassembled WGS sequence"/>
</dbReference>
<name>A0A9X6NG01_HYPEX</name>
<dbReference type="SFLD" id="SFLDG01131">
    <property type="entry name" value="C1.5.2:_MDP_Like"/>
    <property type="match status" value="1"/>
</dbReference>
<dbReference type="AlphaFoldDB" id="A0A9X6NG01"/>
<dbReference type="SFLD" id="SFLDS00003">
    <property type="entry name" value="Haloacid_Dehalogenase"/>
    <property type="match status" value="1"/>
</dbReference>
<dbReference type="Pfam" id="PF15059">
    <property type="entry name" value="Speriolin_C"/>
    <property type="match status" value="1"/>
</dbReference>
<dbReference type="NCBIfam" id="TIGR01681">
    <property type="entry name" value="HAD-SF-IIIC"/>
    <property type="match status" value="1"/>
</dbReference>
<dbReference type="InterPro" id="IPR010033">
    <property type="entry name" value="HAD_SF_ppase_IIIC"/>
</dbReference>
<dbReference type="InterPro" id="IPR023214">
    <property type="entry name" value="HAD_sf"/>
</dbReference>
<dbReference type="InterPro" id="IPR036412">
    <property type="entry name" value="HAD-like_sf"/>
</dbReference>
<dbReference type="PANTHER" id="PTHR17901">
    <property type="entry name" value="MAGNESIUM-DEPENDENT PHOSPHATASE 1 MDP1"/>
    <property type="match status" value="1"/>
</dbReference>
<dbReference type="InterPro" id="IPR029384">
    <property type="entry name" value="Speriolin_C"/>
</dbReference>
<evidence type="ECO:0000313" key="3">
    <source>
        <dbReference type="Proteomes" id="UP000192578"/>
    </source>
</evidence>
<dbReference type="InterPro" id="IPR010036">
    <property type="entry name" value="MDP_1_eu_arc"/>
</dbReference>
<dbReference type="SFLD" id="SFLDG01129">
    <property type="entry name" value="C1.5:_HAD__Beta-PGM__Phosphata"/>
    <property type="match status" value="1"/>
</dbReference>
<dbReference type="PANTHER" id="PTHR17901:SF14">
    <property type="entry name" value="MAGNESIUM-DEPENDENT PHOSPHATASE 1"/>
    <property type="match status" value="1"/>
</dbReference>
<reference evidence="3" key="1">
    <citation type="submission" date="2017-01" db="EMBL/GenBank/DDBJ databases">
        <title>Comparative genomics of anhydrobiosis in the tardigrade Hypsibius dujardini.</title>
        <authorList>
            <person name="Yoshida Y."/>
            <person name="Koutsovoulos G."/>
            <person name="Laetsch D."/>
            <person name="Stevens L."/>
            <person name="Kumar S."/>
            <person name="Horikawa D."/>
            <person name="Ishino K."/>
            <person name="Komine S."/>
            <person name="Tomita M."/>
            <person name="Blaxter M."/>
            <person name="Arakawa K."/>
        </authorList>
    </citation>
    <scope>NUCLEOTIDE SEQUENCE [LARGE SCALE GENOMIC DNA]</scope>
    <source>
        <strain evidence="3">Z151</strain>
    </source>
</reference>
<dbReference type="Gene3D" id="3.40.50.1000">
    <property type="entry name" value="HAD superfamily/HAD-like"/>
    <property type="match status" value="1"/>
</dbReference>
<comment type="caution">
    <text evidence="2">The sequence shown here is derived from an EMBL/GenBank/DDBJ whole genome shotgun (WGS) entry which is preliminary data.</text>
</comment>
<sequence>MRKGKSLFSIVLRHTHLRPSCPNLPAAAAVFGRFSFSKMPADGTSSTAVRKPQLVAFDMDWTLWPFHVDCGPYTPLRKDKDGKIRDRTDTVFEPFPGVTEMIKGLYEKGQKMALVSRTDAPPIGKRMLELLDWNQYFPYQEIYPGKKTTHFAKIQKDSGIAYSEMLFFDDEHRNIRDMSAVGVTCLFLKEPMSQEVLDREKVDKLTDLCCKGLHNPCKRPCPPTRPRCPSPHHDTYPCDGGSSSRTLSSSDKEILGEVDRYQLIGEILFQFERRIFSAVVPKNQRFYGYAVRNIEQLIAREEDIGDRVQFRSNLNRLNEKLQGMGYLPYFHSELSCSIINEYGVLANSPRAIRAKSDKLENIPFLTRVIKATLPLSLRDDVLTLFNCLIFLCDGGKIFQY</sequence>
<accession>A0A9X6NG01</accession>
<feature type="domain" description="Speriolin C-terminal" evidence="1">
    <location>
        <begin position="263"/>
        <end position="392"/>
    </location>
</feature>